<name>A0A1J0EJM9_9PSED</name>
<organism evidence="3 4">
    <name type="scientific">Pseudomonas frederiksbergensis</name>
    <dbReference type="NCBI Taxonomy" id="104087"/>
    <lineage>
        <taxon>Bacteria</taxon>
        <taxon>Pseudomonadati</taxon>
        <taxon>Pseudomonadota</taxon>
        <taxon>Gammaproteobacteria</taxon>
        <taxon>Pseudomonadales</taxon>
        <taxon>Pseudomonadaceae</taxon>
        <taxon>Pseudomonas</taxon>
    </lineage>
</organism>
<dbReference type="EMBL" id="CP017886">
    <property type="protein sequence ID" value="APC16314.1"/>
    <property type="molecule type" value="Genomic_DNA"/>
</dbReference>
<feature type="domain" description="Transcriptional regulator SutA RNAP-binding" evidence="2">
    <location>
        <begin position="18"/>
        <end position="43"/>
    </location>
</feature>
<proteinExistence type="predicted"/>
<evidence type="ECO:0000313" key="4">
    <source>
        <dbReference type="Proteomes" id="UP000182567"/>
    </source>
</evidence>
<reference evidence="4" key="1">
    <citation type="submission" date="2016-10" db="EMBL/GenBank/DDBJ databases">
        <title>Pseudomonas frederiksbergensis ERGS4:02 complete genome.</title>
        <authorList>
            <person name="Kumar R."/>
            <person name="Acharya V."/>
            <person name="Singh D."/>
        </authorList>
    </citation>
    <scope>NUCLEOTIDE SEQUENCE [LARGE SCALE GENOMIC DNA]</scope>
    <source>
        <strain evidence="4">ERGS4:02</strain>
    </source>
</reference>
<protein>
    <recommendedName>
        <fullName evidence="2">Transcriptional regulator SutA RNAP-binding domain-containing protein</fullName>
    </recommendedName>
</protein>
<dbReference type="Pfam" id="PF20661">
    <property type="entry name" value="SutA-RBD"/>
    <property type="match status" value="1"/>
</dbReference>
<dbReference type="RefSeq" id="WP_071552237.1">
    <property type="nucleotide sequence ID" value="NZ_CP017886.1"/>
</dbReference>
<gene>
    <name evidence="3" type="ORF">BLL42_11465</name>
</gene>
<evidence type="ECO:0000256" key="1">
    <source>
        <dbReference type="SAM" id="MobiDB-lite"/>
    </source>
</evidence>
<evidence type="ECO:0000259" key="2">
    <source>
        <dbReference type="Pfam" id="PF20661"/>
    </source>
</evidence>
<dbReference type="Proteomes" id="UP000182567">
    <property type="component" value="Chromosome"/>
</dbReference>
<dbReference type="InterPro" id="IPR049191">
    <property type="entry name" value="SutA_RBD"/>
</dbReference>
<dbReference type="OrthoDB" id="6898750at2"/>
<dbReference type="GeneID" id="46908863"/>
<feature type="region of interest" description="Disordered" evidence="1">
    <location>
        <begin position="1"/>
        <end position="21"/>
    </location>
</feature>
<accession>A0A1J0EJM9</accession>
<evidence type="ECO:0000313" key="3">
    <source>
        <dbReference type="EMBL" id="APC16314.1"/>
    </source>
</evidence>
<dbReference type="AlphaFoldDB" id="A0A1J0EJM9"/>
<sequence length="140" mass="15691">MQRYHDTTTDPLPIHSPQHDTERANLARQTAEFLARGGNVQQIGFCMSNTPATFTINPERSPVYAHLFVPVASEAAPKGQVLPEPATELAQTDEQKLAALIMADAALGNSPKWIAKKHHMTEKRVRQIARDYHITFHVQR</sequence>